<organism evidence="2 3">
    <name type="scientific">Anaerohalosphaera lusitana</name>
    <dbReference type="NCBI Taxonomy" id="1936003"/>
    <lineage>
        <taxon>Bacteria</taxon>
        <taxon>Pseudomonadati</taxon>
        <taxon>Planctomycetota</taxon>
        <taxon>Phycisphaerae</taxon>
        <taxon>Sedimentisphaerales</taxon>
        <taxon>Anaerohalosphaeraceae</taxon>
        <taxon>Anaerohalosphaera</taxon>
    </lineage>
</organism>
<dbReference type="EMBL" id="CP019791">
    <property type="protein sequence ID" value="AQT68014.1"/>
    <property type="molecule type" value="Genomic_DNA"/>
</dbReference>
<evidence type="ECO:0000313" key="2">
    <source>
        <dbReference type="EMBL" id="AQT68014.1"/>
    </source>
</evidence>
<dbReference type="AlphaFoldDB" id="A0A1U9NJV5"/>
<feature type="transmembrane region" description="Helical" evidence="1">
    <location>
        <begin position="133"/>
        <end position="158"/>
    </location>
</feature>
<dbReference type="RefSeq" id="WP_169853015.1">
    <property type="nucleotide sequence ID" value="NZ_CP019791.1"/>
</dbReference>
<keyword evidence="2" id="KW-0449">Lipoprotein</keyword>
<feature type="transmembrane region" description="Helical" evidence="1">
    <location>
        <begin position="234"/>
        <end position="255"/>
    </location>
</feature>
<dbReference type="InterPro" id="IPR011990">
    <property type="entry name" value="TPR-like_helical_dom_sf"/>
</dbReference>
<keyword evidence="1" id="KW-1133">Transmembrane helix</keyword>
<accession>A0A1U9NJV5</accession>
<name>A0A1U9NJV5_9BACT</name>
<proteinExistence type="predicted"/>
<dbReference type="Gene3D" id="1.25.40.10">
    <property type="entry name" value="Tetratricopeptide repeat domain"/>
    <property type="match status" value="1"/>
</dbReference>
<keyword evidence="1" id="KW-0472">Membrane</keyword>
<feature type="transmembrane region" description="Helical" evidence="1">
    <location>
        <begin position="170"/>
        <end position="190"/>
    </location>
</feature>
<keyword evidence="1" id="KW-0812">Transmembrane</keyword>
<protein>
    <submittedName>
        <fullName evidence="2">Outer membrane assembly lipoprotein YfiO</fullName>
    </submittedName>
</protein>
<feature type="transmembrane region" description="Helical" evidence="1">
    <location>
        <begin position="202"/>
        <end position="222"/>
    </location>
</feature>
<evidence type="ECO:0000256" key="1">
    <source>
        <dbReference type="SAM" id="Phobius"/>
    </source>
</evidence>
<sequence length="634" mass="72951">MARDKIARLTALFLYMAKKLKKRKANGGPAKSFMTVGPTLHYSHTNVHKRWALALTLFIIACAFWAVLFSGSPYPENIPALFNAETWSLGQHTTQPLSIFEYPWHIEVLALLLGIMIAVPLLISQLLSFRYSIPFILAVFFIAQMPLFAATLLISCIAVACRPLRFRSRFIALALCTAPQLIYLALLGGAEQLSPVEWGISYAPWFLAWLTALLITGAVILVGHYTRYRPGLTWTATAISLAAAFIIFQTTIGFAELDYRLYVAGNNPEEIRQFHDHKLTDNIDAALENPKTRALLSRGFYPTEPIQLRQELKKDIAVNLAYDRWPKWFDVTDNLNYQAKRQEILLQIDRFIRERPHCDRMPIALYYKAMLNECSPDIRTFQQTEILRFYNDYAHWENQPIWERLYEEFPQSPESLEARRRLASHLAAKGEFDRARQYCDTALALLKQAKPTIINNTSFLGVFSKPEKTAMTRFKLKDLKLHLKELQWLISPENLTEDPQSAQRLAEFVRLNPYKRDYPARLDELLAKITEEDPLHDNIMLAKTMIISDTQLRSKNLKELSVNYAGTDGGTRALYELGLLNIKIWKEQHEQTDFKVECLANARKYLRQFIETYPASIYRNEAEEKLDSLPTSSA</sequence>
<reference evidence="3" key="1">
    <citation type="submission" date="2017-02" db="EMBL/GenBank/DDBJ databases">
        <title>Comparative genomics and description of representatives of a novel lineage of planctomycetes thriving in anoxic sediments.</title>
        <authorList>
            <person name="Spring S."/>
            <person name="Bunk B."/>
            <person name="Sproer C."/>
        </authorList>
    </citation>
    <scope>NUCLEOTIDE SEQUENCE [LARGE SCALE GENOMIC DNA]</scope>
    <source>
        <strain evidence="3">ST-NAGAB-D1</strain>
    </source>
</reference>
<dbReference type="Proteomes" id="UP000189674">
    <property type="component" value="Chromosome"/>
</dbReference>
<dbReference type="STRING" id="1936003.STSP2_01168"/>
<gene>
    <name evidence="2" type="ORF">STSP2_01168</name>
</gene>
<evidence type="ECO:0000313" key="3">
    <source>
        <dbReference type="Proteomes" id="UP000189674"/>
    </source>
</evidence>
<keyword evidence="3" id="KW-1185">Reference proteome</keyword>
<dbReference type="KEGG" id="alus:STSP2_01168"/>
<feature type="transmembrane region" description="Helical" evidence="1">
    <location>
        <begin position="51"/>
        <end position="69"/>
    </location>
</feature>